<proteinExistence type="predicted"/>
<evidence type="ECO:0000313" key="2">
    <source>
        <dbReference type="Proteomes" id="UP001178507"/>
    </source>
</evidence>
<keyword evidence="2" id="KW-1185">Reference proteome</keyword>
<accession>A0AA36NDP7</accession>
<dbReference type="Proteomes" id="UP001178507">
    <property type="component" value="Unassembled WGS sequence"/>
</dbReference>
<gene>
    <name evidence="1" type="ORF">EVOR1521_LOCUS29983</name>
</gene>
<comment type="caution">
    <text evidence="1">The sequence shown here is derived from an EMBL/GenBank/DDBJ whole genome shotgun (WGS) entry which is preliminary data.</text>
</comment>
<organism evidence="1 2">
    <name type="scientific">Effrenium voratum</name>
    <dbReference type="NCBI Taxonomy" id="2562239"/>
    <lineage>
        <taxon>Eukaryota</taxon>
        <taxon>Sar</taxon>
        <taxon>Alveolata</taxon>
        <taxon>Dinophyceae</taxon>
        <taxon>Suessiales</taxon>
        <taxon>Symbiodiniaceae</taxon>
        <taxon>Effrenium</taxon>
    </lineage>
</organism>
<protein>
    <submittedName>
        <fullName evidence="1">Uncharacterized protein</fullName>
    </submittedName>
</protein>
<evidence type="ECO:0000313" key="1">
    <source>
        <dbReference type="EMBL" id="CAJ1408710.1"/>
    </source>
</evidence>
<reference evidence="1" key="1">
    <citation type="submission" date="2023-08" db="EMBL/GenBank/DDBJ databases">
        <authorList>
            <person name="Chen Y."/>
            <person name="Shah S."/>
            <person name="Dougan E. K."/>
            <person name="Thang M."/>
            <person name="Chan C."/>
        </authorList>
    </citation>
    <scope>NUCLEOTIDE SEQUENCE</scope>
</reference>
<name>A0AA36NDP7_9DINO</name>
<dbReference type="AlphaFoldDB" id="A0AA36NDP7"/>
<sequence length="130" mass="14215">MSSTSDDVSSVEAWKEVLRGVLLQLVGEVQDVELVCTRCKPSAPTYAFPSLEGSFFGAYADPTTWDGLEFAFKVVASDLNDLEPVRETLLLEAESGGARHVLPMLAEQLCRDDLPIPKHLKVRIVIGDPV</sequence>
<dbReference type="EMBL" id="CAUJNA010003730">
    <property type="protein sequence ID" value="CAJ1408710.1"/>
    <property type="molecule type" value="Genomic_DNA"/>
</dbReference>